<reference evidence="4" key="1">
    <citation type="submission" date="2025-08" db="UniProtKB">
        <authorList>
            <consortium name="RefSeq"/>
        </authorList>
    </citation>
    <scope>IDENTIFICATION</scope>
</reference>
<keyword evidence="3" id="KW-1185">Reference proteome</keyword>
<evidence type="ECO:0000313" key="4">
    <source>
        <dbReference type="RefSeq" id="XP_010241277.1"/>
    </source>
</evidence>
<dbReference type="InParanoid" id="A0A1U7YQS8"/>
<dbReference type="KEGG" id="nnu:104585930"/>
<dbReference type="InterPro" id="IPR029472">
    <property type="entry name" value="Copia-like_N"/>
</dbReference>
<dbReference type="Proteomes" id="UP000189703">
    <property type="component" value="Unplaced"/>
</dbReference>
<dbReference type="PANTHER" id="PTHR37610:SF40">
    <property type="entry name" value="OS01G0909600 PROTEIN"/>
    <property type="match status" value="1"/>
</dbReference>
<dbReference type="RefSeq" id="XP_010241277.1">
    <property type="nucleotide sequence ID" value="XM_010242975.1"/>
</dbReference>
<dbReference type="Pfam" id="PF03732">
    <property type="entry name" value="Retrotrans_gag"/>
    <property type="match status" value="1"/>
</dbReference>
<dbReference type="InterPro" id="IPR005162">
    <property type="entry name" value="Retrotrans_gag_dom"/>
</dbReference>
<gene>
    <name evidence="4" type="primary">LOC104585930</name>
</gene>
<evidence type="ECO:0000313" key="3">
    <source>
        <dbReference type="Proteomes" id="UP000189703"/>
    </source>
</evidence>
<accession>A0A1U7YQS8</accession>
<organism evidence="3 4">
    <name type="scientific">Nelumbo nucifera</name>
    <name type="common">Sacred lotus</name>
    <dbReference type="NCBI Taxonomy" id="4432"/>
    <lineage>
        <taxon>Eukaryota</taxon>
        <taxon>Viridiplantae</taxon>
        <taxon>Streptophyta</taxon>
        <taxon>Embryophyta</taxon>
        <taxon>Tracheophyta</taxon>
        <taxon>Spermatophyta</taxon>
        <taxon>Magnoliopsida</taxon>
        <taxon>Proteales</taxon>
        <taxon>Nelumbonaceae</taxon>
        <taxon>Nelumbo</taxon>
    </lineage>
</organism>
<evidence type="ECO:0000259" key="2">
    <source>
        <dbReference type="Pfam" id="PF14244"/>
    </source>
</evidence>
<feature type="domain" description="Retrotransposon Copia-like N-terminal" evidence="2">
    <location>
        <begin position="41"/>
        <end position="87"/>
    </location>
</feature>
<evidence type="ECO:0000259" key="1">
    <source>
        <dbReference type="Pfam" id="PF03732"/>
    </source>
</evidence>
<protein>
    <submittedName>
        <fullName evidence="4">Uncharacterized protein LOC104585930</fullName>
    </submittedName>
</protein>
<name>A0A1U7YQS8_NELNU</name>
<dbReference type="Pfam" id="PF14244">
    <property type="entry name" value="Retrotran_gag_3"/>
    <property type="match status" value="1"/>
</dbReference>
<dbReference type="OMA" id="HTAFNEN"/>
<sequence length="298" mass="33896">MEEEVDTSVTRNGQNTTGPGAIAEITKELAYNSNEDPFFLHGSDHPGMMLVTTPLTGNNYLTWSRSMKIALGAKLKLGFVDERIAQPDEGTTEFELWTRVNYMVTSWILNSISKEIADAFPYTTTAKELCNEIVKRFGENNGPLLYQIQRDISSISQGNESVAKYYTKLKRLWDELTYLMPIPPCTCDSAKAVANLHSFNRLMQFLMGLNDYYDNIRSQILVMEPLPSVNRAYSLVFRVDKQREVHTAFNENIDFTGLFAKTQNTNQPYRRDGTNKGNTKKKTWVGRIRTTSIVIIAM</sequence>
<feature type="domain" description="Retrotransposon gag" evidence="1">
    <location>
        <begin position="111"/>
        <end position="177"/>
    </location>
</feature>
<dbReference type="eggNOG" id="KOG0017">
    <property type="taxonomic scope" value="Eukaryota"/>
</dbReference>
<dbReference type="GeneID" id="104585930"/>
<dbReference type="OrthoDB" id="5544992at2759"/>
<dbReference type="PANTHER" id="PTHR37610">
    <property type="entry name" value="CCHC-TYPE DOMAIN-CONTAINING PROTEIN"/>
    <property type="match status" value="1"/>
</dbReference>
<dbReference type="AlphaFoldDB" id="A0A1U7YQS8"/>
<proteinExistence type="predicted"/>